<name>K0RCI6_THAOC</name>
<feature type="region of interest" description="Disordered" evidence="1">
    <location>
        <begin position="1"/>
        <end position="53"/>
    </location>
</feature>
<dbReference type="Proteomes" id="UP000266841">
    <property type="component" value="Unassembled WGS sequence"/>
</dbReference>
<dbReference type="EMBL" id="AGNL01041617">
    <property type="protein sequence ID" value="EJK51448.1"/>
    <property type="molecule type" value="Genomic_DNA"/>
</dbReference>
<keyword evidence="3" id="KW-1185">Reference proteome</keyword>
<gene>
    <name evidence="2" type="ORF">THAOC_29376</name>
</gene>
<sequence length="53" mass="5771">MAAVDESFDFSMDGSVDDENYNPQKTAVAAKPSKAASKGKTKTIEETYQKKDP</sequence>
<comment type="caution">
    <text evidence="2">The sequence shown here is derived from an EMBL/GenBank/DDBJ whole genome shotgun (WGS) entry which is preliminary data.</text>
</comment>
<evidence type="ECO:0000313" key="3">
    <source>
        <dbReference type="Proteomes" id="UP000266841"/>
    </source>
</evidence>
<organism evidence="2 3">
    <name type="scientific">Thalassiosira oceanica</name>
    <name type="common">Marine diatom</name>
    <dbReference type="NCBI Taxonomy" id="159749"/>
    <lineage>
        <taxon>Eukaryota</taxon>
        <taxon>Sar</taxon>
        <taxon>Stramenopiles</taxon>
        <taxon>Ochrophyta</taxon>
        <taxon>Bacillariophyta</taxon>
        <taxon>Coscinodiscophyceae</taxon>
        <taxon>Thalassiosirophycidae</taxon>
        <taxon>Thalassiosirales</taxon>
        <taxon>Thalassiosiraceae</taxon>
        <taxon>Thalassiosira</taxon>
    </lineage>
</organism>
<evidence type="ECO:0000313" key="2">
    <source>
        <dbReference type="EMBL" id="EJK51448.1"/>
    </source>
</evidence>
<evidence type="ECO:0000256" key="1">
    <source>
        <dbReference type="SAM" id="MobiDB-lite"/>
    </source>
</evidence>
<protein>
    <submittedName>
        <fullName evidence="2">Uncharacterized protein</fullName>
    </submittedName>
</protein>
<feature type="non-terminal residue" evidence="2">
    <location>
        <position position="53"/>
    </location>
</feature>
<accession>K0RCI6</accession>
<dbReference type="AlphaFoldDB" id="K0RCI6"/>
<proteinExistence type="predicted"/>
<feature type="compositionally biased region" description="Low complexity" evidence="1">
    <location>
        <begin position="25"/>
        <end position="38"/>
    </location>
</feature>
<feature type="compositionally biased region" description="Basic and acidic residues" evidence="1">
    <location>
        <begin position="42"/>
        <end position="53"/>
    </location>
</feature>
<reference evidence="2 3" key="1">
    <citation type="journal article" date="2012" name="Genome Biol.">
        <title>Genome and low-iron response of an oceanic diatom adapted to chronic iron limitation.</title>
        <authorList>
            <person name="Lommer M."/>
            <person name="Specht M."/>
            <person name="Roy A.S."/>
            <person name="Kraemer L."/>
            <person name="Andreson R."/>
            <person name="Gutowska M.A."/>
            <person name="Wolf J."/>
            <person name="Bergner S.V."/>
            <person name="Schilhabel M.B."/>
            <person name="Klostermeier U.C."/>
            <person name="Beiko R.G."/>
            <person name="Rosenstiel P."/>
            <person name="Hippler M."/>
            <person name="Laroche J."/>
        </authorList>
    </citation>
    <scope>NUCLEOTIDE SEQUENCE [LARGE SCALE GENOMIC DNA]</scope>
    <source>
        <strain evidence="2 3">CCMP1005</strain>
    </source>
</reference>